<dbReference type="InterPro" id="IPR025827">
    <property type="entry name" value="Zn_ribbon_recom_dom"/>
</dbReference>
<name>A0A9X4AW52_9BACT</name>
<accession>A0A9X4AW52</accession>
<dbReference type="Proteomes" id="UP001151081">
    <property type="component" value="Unassembled WGS sequence"/>
</dbReference>
<feature type="domain" description="Recombinase zinc beta ribbon" evidence="1">
    <location>
        <begin position="67"/>
        <end position="124"/>
    </location>
</feature>
<sequence length="135" mass="14881">MSPAASERLHQASADRAQGHDLLVHTSEHGLEPRLFACAARRAQESFRYRGDAAIFVRSKPTEPFALTGILRCPPCGGRILGKISGSSERRYYMCARRHLGGSDICSFPSIAANDLQKAVWDWLHEVLSSPAFGR</sequence>
<comment type="caution">
    <text evidence="2">The sequence shown here is derived from an EMBL/GenBank/DDBJ whole genome shotgun (WGS) entry which is preliminary data.</text>
</comment>
<protein>
    <submittedName>
        <fullName evidence="2">Zinc ribbon domain-containing protein</fullName>
    </submittedName>
</protein>
<proteinExistence type="predicted"/>
<dbReference type="EMBL" id="JAGTJJ010000025">
    <property type="protein sequence ID" value="MDC3985027.1"/>
    <property type="molecule type" value="Genomic_DNA"/>
</dbReference>
<dbReference type="RefSeq" id="WP_372518194.1">
    <property type="nucleotide sequence ID" value="NZ_JAGTJK010000016.1"/>
</dbReference>
<evidence type="ECO:0000313" key="3">
    <source>
        <dbReference type="Proteomes" id="UP001151081"/>
    </source>
</evidence>
<dbReference type="Pfam" id="PF13408">
    <property type="entry name" value="Zn_ribbon_recom"/>
    <property type="match status" value="1"/>
</dbReference>
<gene>
    <name evidence="2" type="ORF">KEG57_31395</name>
</gene>
<evidence type="ECO:0000259" key="1">
    <source>
        <dbReference type="Pfam" id="PF13408"/>
    </source>
</evidence>
<organism evidence="2 3">
    <name type="scientific">Polyangium jinanense</name>
    <dbReference type="NCBI Taxonomy" id="2829994"/>
    <lineage>
        <taxon>Bacteria</taxon>
        <taxon>Pseudomonadati</taxon>
        <taxon>Myxococcota</taxon>
        <taxon>Polyangia</taxon>
        <taxon>Polyangiales</taxon>
        <taxon>Polyangiaceae</taxon>
        <taxon>Polyangium</taxon>
    </lineage>
</organism>
<evidence type="ECO:0000313" key="2">
    <source>
        <dbReference type="EMBL" id="MDC3985027.1"/>
    </source>
</evidence>
<keyword evidence="3" id="KW-1185">Reference proteome</keyword>
<dbReference type="AlphaFoldDB" id="A0A9X4AW52"/>
<reference evidence="2 3" key="1">
    <citation type="submission" date="2021-04" db="EMBL/GenBank/DDBJ databases">
        <title>Genome analysis of Polyangium sp.</title>
        <authorList>
            <person name="Li Y."/>
            <person name="Wang J."/>
        </authorList>
    </citation>
    <scope>NUCLEOTIDE SEQUENCE [LARGE SCALE GENOMIC DNA]</scope>
    <source>
        <strain evidence="2 3">SDU14</strain>
    </source>
</reference>